<dbReference type="PANTHER" id="PTHR42954:SF2">
    <property type="entry name" value="FE(2+) TRANSPORT PROTEIN A"/>
    <property type="match status" value="1"/>
</dbReference>
<gene>
    <name evidence="3" type="ORF">CLNEO_29460</name>
</gene>
<dbReference type="RefSeq" id="WP_201032957.1">
    <property type="nucleotide sequence ID" value="NZ_LRVM01000018.1"/>
</dbReference>
<proteinExistence type="predicted"/>
<keyword evidence="4" id="KW-1185">Reference proteome</keyword>
<organism evidence="3 4">
    <name type="scientific">Anaerotignum neopropionicum</name>
    <dbReference type="NCBI Taxonomy" id="36847"/>
    <lineage>
        <taxon>Bacteria</taxon>
        <taxon>Bacillati</taxon>
        <taxon>Bacillota</taxon>
        <taxon>Clostridia</taxon>
        <taxon>Lachnospirales</taxon>
        <taxon>Anaerotignaceae</taxon>
        <taxon>Anaerotignum</taxon>
    </lineage>
</organism>
<comment type="caution">
    <text evidence="3">The sequence shown here is derived from an EMBL/GenBank/DDBJ whole genome shotgun (WGS) entry which is preliminary data.</text>
</comment>
<dbReference type="AlphaFoldDB" id="A0A136WAZ9"/>
<protein>
    <submittedName>
        <fullName evidence="3">Ferrous iron transport protein A</fullName>
    </submittedName>
</protein>
<keyword evidence="1" id="KW-0408">Iron</keyword>
<dbReference type="PATRIC" id="fig|36847.3.peg.3441"/>
<dbReference type="PANTHER" id="PTHR42954">
    <property type="entry name" value="FE(2+) TRANSPORT PROTEIN A"/>
    <property type="match status" value="1"/>
</dbReference>
<evidence type="ECO:0000256" key="1">
    <source>
        <dbReference type="ARBA" id="ARBA00023004"/>
    </source>
</evidence>
<evidence type="ECO:0000313" key="3">
    <source>
        <dbReference type="EMBL" id="KXL51694.1"/>
    </source>
</evidence>
<dbReference type="SUPFAM" id="SSF50037">
    <property type="entry name" value="C-terminal domain of transcriptional repressors"/>
    <property type="match status" value="1"/>
</dbReference>
<feature type="domain" description="Ferrous iron transporter FeoA-like" evidence="2">
    <location>
        <begin position="1"/>
        <end position="73"/>
    </location>
</feature>
<dbReference type="Pfam" id="PF04023">
    <property type="entry name" value="FeoA"/>
    <property type="match status" value="1"/>
</dbReference>
<evidence type="ECO:0000313" key="4">
    <source>
        <dbReference type="Proteomes" id="UP000070539"/>
    </source>
</evidence>
<dbReference type="Proteomes" id="UP000070539">
    <property type="component" value="Unassembled WGS sequence"/>
</dbReference>
<dbReference type="EMBL" id="LRVM01000018">
    <property type="protein sequence ID" value="KXL51694.1"/>
    <property type="molecule type" value="Genomic_DNA"/>
</dbReference>
<reference evidence="3 4" key="1">
    <citation type="submission" date="2016-01" db="EMBL/GenBank/DDBJ databases">
        <title>Genome sequence of Clostridium neopropionicum X4, DSM-3847.</title>
        <authorList>
            <person name="Poehlein A."/>
            <person name="Beck M.H."/>
            <person name="Bengelsdorf F.R."/>
            <person name="Daniel R."/>
            <person name="Duerre P."/>
        </authorList>
    </citation>
    <scope>NUCLEOTIDE SEQUENCE [LARGE SCALE GENOMIC DNA]</scope>
    <source>
        <strain evidence="3 4">DSM-3847</strain>
    </source>
</reference>
<name>A0A136WAZ9_9FIRM</name>
<dbReference type="GO" id="GO:0046914">
    <property type="term" value="F:transition metal ion binding"/>
    <property type="evidence" value="ECO:0007669"/>
    <property type="project" value="InterPro"/>
</dbReference>
<dbReference type="InterPro" id="IPR038157">
    <property type="entry name" value="FeoA_core_dom"/>
</dbReference>
<dbReference type="InterPro" id="IPR052713">
    <property type="entry name" value="FeoA"/>
</dbReference>
<accession>A0A136WAZ9</accession>
<dbReference type="SMART" id="SM00899">
    <property type="entry name" value="FeoA"/>
    <property type="match status" value="1"/>
</dbReference>
<dbReference type="InterPro" id="IPR007167">
    <property type="entry name" value="Fe-transptr_FeoA-like"/>
</dbReference>
<evidence type="ECO:0000259" key="2">
    <source>
        <dbReference type="SMART" id="SM00899"/>
    </source>
</evidence>
<dbReference type="Gene3D" id="2.30.30.90">
    <property type="match status" value="1"/>
</dbReference>
<sequence length="77" mass="8422">MTLDELPIGKEAVITQVGGEGVLRCRLLDMGLIPKTKIMVTKVAPMGDPIELRLRGYTLTIRLEDARSIQVTEGAKT</sequence>
<dbReference type="InterPro" id="IPR008988">
    <property type="entry name" value="Transcriptional_repressor_C"/>
</dbReference>
<dbReference type="STRING" id="36847.CLNEO_29460"/>